<dbReference type="Proteomes" id="UP001558613">
    <property type="component" value="Unassembled WGS sequence"/>
</dbReference>
<organism evidence="1 2">
    <name type="scientific">Cirrhinus molitorella</name>
    <name type="common">mud carp</name>
    <dbReference type="NCBI Taxonomy" id="172907"/>
    <lineage>
        <taxon>Eukaryota</taxon>
        <taxon>Metazoa</taxon>
        <taxon>Chordata</taxon>
        <taxon>Craniata</taxon>
        <taxon>Vertebrata</taxon>
        <taxon>Euteleostomi</taxon>
        <taxon>Actinopterygii</taxon>
        <taxon>Neopterygii</taxon>
        <taxon>Teleostei</taxon>
        <taxon>Ostariophysi</taxon>
        <taxon>Cypriniformes</taxon>
        <taxon>Cyprinidae</taxon>
        <taxon>Labeoninae</taxon>
        <taxon>Labeonini</taxon>
        <taxon>Cirrhinus</taxon>
    </lineage>
</organism>
<reference evidence="1 2" key="1">
    <citation type="submission" date="2023-09" db="EMBL/GenBank/DDBJ databases">
        <authorList>
            <person name="Wang M."/>
        </authorList>
    </citation>
    <scope>NUCLEOTIDE SEQUENCE [LARGE SCALE GENOMIC DNA]</scope>
    <source>
        <strain evidence="1">GT-2023</strain>
        <tissue evidence="1">Liver</tissue>
    </source>
</reference>
<sequence length="87" mass="9630">MRNAAFMAFMWCDGAGRVSVLSTCASEQLRFSTLYSPQHDVMVLMNILSQVHCSMLNITHLRSSPLHHVIRVGPLGQSISQPSVSLM</sequence>
<accession>A0ABR3MHR2</accession>
<protein>
    <recommendedName>
        <fullName evidence="3">Secreted protein</fullName>
    </recommendedName>
</protein>
<gene>
    <name evidence="1" type="ORF">QQF64_006226</name>
</gene>
<dbReference type="EMBL" id="JAYMGO010000013">
    <property type="protein sequence ID" value="KAL1263487.1"/>
    <property type="molecule type" value="Genomic_DNA"/>
</dbReference>
<name>A0ABR3MHR2_9TELE</name>
<evidence type="ECO:0000313" key="1">
    <source>
        <dbReference type="EMBL" id="KAL1263487.1"/>
    </source>
</evidence>
<evidence type="ECO:0000313" key="2">
    <source>
        <dbReference type="Proteomes" id="UP001558613"/>
    </source>
</evidence>
<comment type="caution">
    <text evidence="1">The sequence shown here is derived from an EMBL/GenBank/DDBJ whole genome shotgun (WGS) entry which is preliminary data.</text>
</comment>
<evidence type="ECO:0008006" key="3">
    <source>
        <dbReference type="Google" id="ProtNLM"/>
    </source>
</evidence>
<proteinExistence type="predicted"/>
<keyword evidence="2" id="KW-1185">Reference proteome</keyword>